<dbReference type="InterPro" id="IPR002575">
    <property type="entry name" value="Aminoglycoside_PTrfase"/>
</dbReference>
<organism evidence="3 4">
    <name type="scientific">Mycolicibacterium aubagnense</name>
    <dbReference type="NCBI Taxonomy" id="319707"/>
    <lineage>
        <taxon>Bacteria</taxon>
        <taxon>Bacillati</taxon>
        <taxon>Actinomycetota</taxon>
        <taxon>Actinomycetes</taxon>
        <taxon>Mycobacteriales</taxon>
        <taxon>Mycobacteriaceae</taxon>
        <taxon>Mycolicibacterium</taxon>
    </lineage>
</organism>
<reference evidence="3 4" key="1">
    <citation type="journal article" date="2019" name="Emerg. Microbes Infect.">
        <title>Comprehensive subspecies identification of 175 nontuberculous mycobacteria species based on 7547 genomic profiles.</title>
        <authorList>
            <person name="Matsumoto Y."/>
            <person name="Kinjo T."/>
            <person name="Motooka D."/>
            <person name="Nabeya D."/>
            <person name="Jung N."/>
            <person name="Uechi K."/>
            <person name="Horii T."/>
            <person name="Iida T."/>
            <person name="Fujita J."/>
            <person name="Nakamura S."/>
        </authorList>
    </citation>
    <scope>NUCLEOTIDE SEQUENCE [LARGE SCALE GENOMIC DNA]</scope>
    <source>
        <strain evidence="3 4">JCM 15296</strain>
    </source>
</reference>
<evidence type="ECO:0000259" key="2">
    <source>
        <dbReference type="Pfam" id="PF01636"/>
    </source>
</evidence>
<proteinExistence type="inferred from homology"/>
<name>A0ABM7IEB0_9MYCO</name>
<comment type="similarity">
    <text evidence="1">Belongs to the pseudomonas-type ThrB family.</text>
</comment>
<evidence type="ECO:0000256" key="1">
    <source>
        <dbReference type="ARBA" id="ARBA00038240"/>
    </source>
</evidence>
<sequence length="350" mass="38946">MSDMARDLAVADYERFARVALPQYQLDSATVTLLSYSENGTFLIESEAATGTEAGPQRQVLRVHRPGYHSLAAIESELDWMESLRADSAITTPQVIPAPDGRRVVEARIGDEVYLVDMFTFVEGTIAEDDASDISFSELGAITATLHEHVQRWQRPETFTRFRWDLDTMLGAAGRWGNWRDAPALSAEDATIIEEAERKVIERLTEYGMGPERFGLVHADLRMSNLMVHDGKITVIDFDDCGWSWYLADLGAVVSFVEDTPDAARIIDEWLAGYRSVRDLPAADLVEIPTFVMLRRLMLTAWIGSHPESGPAQTLGHRYAAGTAQLAQAYLTDPSWFRVDVPAAAPTLTH</sequence>
<evidence type="ECO:0000313" key="4">
    <source>
        <dbReference type="Proteomes" id="UP000465609"/>
    </source>
</evidence>
<dbReference type="PANTHER" id="PTHR21064:SF6">
    <property type="entry name" value="AMINOGLYCOSIDE PHOSPHOTRANSFERASE DOMAIN-CONTAINING PROTEIN"/>
    <property type="match status" value="1"/>
</dbReference>
<dbReference type="Gene3D" id="1.10.510.10">
    <property type="entry name" value="Transferase(Phosphotransferase) domain 1"/>
    <property type="match status" value="1"/>
</dbReference>
<dbReference type="Pfam" id="PF01636">
    <property type="entry name" value="APH"/>
    <property type="match status" value="1"/>
</dbReference>
<keyword evidence="4" id="KW-1185">Reference proteome</keyword>
<dbReference type="Proteomes" id="UP000465609">
    <property type="component" value="Chromosome"/>
</dbReference>
<feature type="domain" description="Aminoglycoside phosphotransferase" evidence="2">
    <location>
        <begin position="54"/>
        <end position="279"/>
    </location>
</feature>
<protein>
    <submittedName>
        <fullName evidence="3">Aminoglycoside phosphotransferase</fullName>
    </submittedName>
</protein>
<dbReference type="InterPro" id="IPR011009">
    <property type="entry name" value="Kinase-like_dom_sf"/>
</dbReference>
<dbReference type="SUPFAM" id="SSF56112">
    <property type="entry name" value="Protein kinase-like (PK-like)"/>
    <property type="match status" value="1"/>
</dbReference>
<dbReference type="Gene3D" id="1.20.1270.170">
    <property type="match status" value="1"/>
</dbReference>
<dbReference type="Gene3D" id="3.30.200.70">
    <property type="match status" value="1"/>
</dbReference>
<gene>
    <name evidence="3" type="ORF">MAUB_28930</name>
</gene>
<accession>A0ABM7IEB0</accession>
<evidence type="ECO:0000313" key="3">
    <source>
        <dbReference type="EMBL" id="BBX85020.1"/>
    </source>
</evidence>
<dbReference type="PANTHER" id="PTHR21064">
    <property type="entry name" value="AMINOGLYCOSIDE PHOSPHOTRANSFERASE DOMAIN-CONTAINING PROTEIN-RELATED"/>
    <property type="match status" value="1"/>
</dbReference>
<dbReference type="EMBL" id="AP022577">
    <property type="protein sequence ID" value="BBX85020.1"/>
    <property type="molecule type" value="Genomic_DNA"/>
</dbReference>
<dbReference type="InterPro" id="IPR050249">
    <property type="entry name" value="Pseudomonas-type_ThrB"/>
</dbReference>